<feature type="region of interest" description="Disordered" evidence="1">
    <location>
        <begin position="940"/>
        <end position="960"/>
    </location>
</feature>
<dbReference type="EMBL" id="WIXP02000013">
    <property type="protein sequence ID" value="KAF6200657.1"/>
    <property type="molecule type" value="Genomic_DNA"/>
</dbReference>
<dbReference type="Proteomes" id="UP000466442">
    <property type="component" value="Unassembled WGS sequence"/>
</dbReference>
<evidence type="ECO:0000313" key="4">
    <source>
        <dbReference type="Proteomes" id="UP000466442"/>
    </source>
</evidence>
<protein>
    <recommendedName>
        <fullName evidence="2">MGA conserved domain-containing protein</fullName>
    </recommendedName>
</protein>
<dbReference type="OrthoDB" id="6631500at2759"/>
<feature type="region of interest" description="Disordered" evidence="1">
    <location>
        <begin position="43"/>
        <end position="70"/>
    </location>
</feature>
<sequence>MSSPLRNDFTFLCNGLDSFLENLKSDSDLSQGPEFRSYIGACADGTDPGDRDRPGVPPLPTKRPRTSVVPRTSNLTKVTLKDYDCPKPLIFFNRTIPVTQCHKFTRSISFAQQCPASSVDSLSECRFPPKLRSLYNEIKPDPEPAPTPIKTRRRRQRNRLSLSDHAFDNDDAHGRRNLLPTNEDLRTTYDKICNYGGIPYIFNCSRGKSCECPSKCAQRVNSFSLFMEINPHPGTPLHPLVRENIDCVAKESCIVDELSALVAVTAVQAPKMPLNRLFIPVSFHLKDKISCLKGLTPETYPEIKIEEPVRGVVNDLLDFVDRQLSFNIKDDYDPDFLATPENSFNEESQEPQPECTSDSPEQRKKRGKCKEQNKVLRELKKLMNISVTDETQEVTKVDDVKCSESSCSLGCVCSSVHEKYHPPPEHCGNIDCMFECLCSEESRDKYLNLGDLSKEEKSWHQTVIRKRNNALEIKSGVDRSKRRKKVPSRYDNAFTGPMIERCLGLKLRGERKSVEIKDYRAPLLPKSTKPSTVVLEKPKNPCVYVQKNSHKSPFDEDDYDANQYSEAEKVRFDKIRNALKKNYRNRVEANNNRRLRLISTERATSLYDVLIWCIVHNKFDCYCMNWVVFGRNNNLVCKPTCFRRFTVDKYLDSVKLEPNDADNYRQVMLYDETKHCARTAGSLTDYTRRNKEPLFEEKSSLLLKNKITSFSNGFVKVKPVATFTSQVPSDNYPFVPAIARKITHGVGVVLKITKPDDSDLIVDVGEATSPPVMFLPPDDLKWESSEDEIVDKSDFLLDDDSSEFIPKPKKRRLVSSPTQSFCFSSVMNKTKSTLKIPSRRRQDYDSDIELVEAPIETYSLSSSSSPEPAIVDGGTLSDSSVEDDMISSRNDSSSPKTFGNVTNYEDDCDTSNPNKLVNDQSVGSSATSIKVLGSRRSFEICDQQPEKKSREKTSSSAPGLKVDQVQNTTTDGRENMQSPVVEEEGYPQKGLFCMSLPHLGYVKVKDSRPGNFIMEDPCEPNAFKIFKSCKEGSDYMKKLVGLCVKPEFACSEWVMVTRGVLEKYQSKPFDNTSLSQKNQVLFIDEEPPKMNHEKPTTKKRIAVKSRKDTDVTQKSVNFGTKNTAQGQEISIGPMGPEKQITKPFDLKVLQNSSNPAEDRNSDLFQESHLLMTGQGLAVPEKRNTTSENTAMPVSSDPSLARRKLVGTFPNISEANSFIEKNFQLYMRPSQPASITPGQCPGLTTCTPQVAGTARHISGKLVRIGSPVLTGPRVRGGVTHGKTFRTVLVRGALPRHIPPVMHIRSLPALKVSGAIVQSPTVNSIVSTTNAGISKTLVDTTSSSTYPKAAEATQFSVKTTDAGEIPSASKTIVIGSNHTVIPLAPAFPLRSTSKGTILISGLPKTTIAKQAVNSTSAASGYSDSKVEAHVNKGDESDSINSSDSTGTLAQNDSTSRLIESSSPPGNQVETTASNSVSSVQDDNTADCSPAESSSDVSNLPKLPGTFVIESFSTCTSPTTPLPSTAVRLCRPILPKPVIPKVPPRRADVIIPRNDDFATLISPAPSETPVSVKVTTPDTKVFNGVLLPKSDKKDAKVAYICRKKSSSSNFRSLLQKR</sequence>
<accession>A0A6A4IRM7</accession>
<feature type="domain" description="MGA conserved" evidence="2">
    <location>
        <begin position="401"/>
        <end position="442"/>
    </location>
</feature>
<organism evidence="3 4">
    <name type="scientific">Apolygus lucorum</name>
    <name type="common">Small green plant bug</name>
    <name type="synonym">Lygocoris lucorum</name>
    <dbReference type="NCBI Taxonomy" id="248454"/>
    <lineage>
        <taxon>Eukaryota</taxon>
        <taxon>Metazoa</taxon>
        <taxon>Ecdysozoa</taxon>
        <taxon>Arthropoda</taxon>
        <taxon>Hexapoda</taxon>
        <taxon>Insecta</taxon>
        <taxon>Pterygota</taxon>
        <taxon>Neoptera</taxon>
        <taxon>Paraneoptera</taxon>
        <taxon>Hemiptera</taxon>
        <taxon>Heteroptera</taxon>
        <taxon>Panheteroptera</taxon>
        <taxon>Cimicomorpha</taxon>
        <taxon>Miridae</taxon>
        <taxon>Mirini</taxon>
        <taxon>Apolygus</taxon>
    </lineage>
</organism>
<name>A0A6A4IRM7_APOLU</name>
<comment type="caution">
    <text evidence="3">The sequence shown here is derived from an EMBL/GenBank/DDBJ whole genome shotgun (WGS) entry which is preliminary data.</text>
</comment>
<evidence type="ECO:0000313" key="3">
    <source>
        <dbReference type="EMBL" id="KAF6200657.1"/>
    </source>
</evidence>
<feature type="compositionally biased region" description="Basic and acidic residues" evidence="1">
    <location>
        <begin position="165"/>
        <end position="174"/>
    </location>
</feature>
<feature type="region of interest" description="Disordered" evidence="1">
    <location>
        <begin position="335"/>
        <end position="368"/>
    </location>
</feature>
<gene>
    <name evidence="3" type="ORF">GE061_005100</name>
</gene>
<feature type="compositionally biased region" description="Polar residues" evidence="1">
    <location>
        <begin position="1411"/>
        <end position="1420"/>
    </location>
</feature>
<feature type="region of interest" description="Disordered" evidence="1">
    <location>
        <begin position="858"/>
        <end position="928"/>
    </location>
</feature>
<feature type="compositionally biased region" description="Polar residues" evidence="1">
    <location>
        <begin position="887"/>
        <end position="903"/>
    </location>
</feature>
<feature type="compositionally biased region" description="Basic and acidic residues" evidence="1">
    <location>
        <begin position="1422"/>
        <end position="1433"/>
    </location>
</feature>
<evidence type="ECO:0000259" key="2">
    <source>
        <dbReference type="Pfam" id="PF16059"/>
    </source>
</evidence>
<proteinExistence type="predicted"/>
<dbReference type="Pfam" id="PF16059">
    <property type="entry name" value="MGA_dom"/>
    <property type="match status" value="1"/>
</dbReference>
<keyword evidence="4" id="KW-1185">Reference proteome</keyword>
<feature type="compositionally biased region" description="Basic and acidic residues" evidence="1">
    <location>
        <begin position="940"/>
        <end position="953"/>
    </location>
</feature>
<feature type="compositionally biased region" description="Polar residues" evidence="1">
    <location>
        <begin position="910"/>
        <end position="928"/>
    </location>
</feature>
<dbReference type="InterPro" id="IPR032060">
    <property type="entry name" value="MGA_dom"/>
</dbReference>
<feature type="compositionally biased region" description="Polar residues" evidence="1">
    <location>
        <begin position="1436"/>
        <end position="1495"/>
    </location>
</feature>
<feature type="region of interest" description="Disordered" evidence="1">
    <location>
        <begin position="136"/>
        <end position="174"/>
    </location>
</feature>
<evidence type="ECO:0000256" key="1">
    <source>
        <dbReference type="SAM" id="MobiDB-lite"/>
    </source>
</evidence>
<reference evidence="3" key="1">
    <citation type="journal article" date="2021" name="Mol. Ecol. Resour.">
        <title>Apolygus lucorum genome provides insights into omnivorousness and mesophyll feeding.</title>
        <authorList>
            <person name="Liu Y."/>
            <person name="Liu H."/>
            <person name="Wang H."/>
            <person name="Huang T."/>
            <person name="Liu B."/>
            <person name="Yang B."/>
            <person name="Yin L."/>
            <person name="Li B."/>
            <person name="Zhang Y."/>
            <person name="Zhang S."/>
            <person name="Jiang F."/>
            <person name="Zhang X."/>
            <person name="Ren Y."/>
            <person name="Wang B."/>
            <person name="Wang S."/>
            <person name="Lu Y."/>
            <person name="Wu K."/>
            <person name="Fan W."/>
            <person name="Wang G."/>
        </authorList>
    </citation>
    <scope>NUCLEOTIDE SEQUENCE</scope>
    <source>
        <strain evidence="3">12Hb</strain>
    </source>
</reference>
<feature type="compositionally biased region" description="Polar residues" evidence="1">
    <location>
        <begin position="340"/>
        <end position="359"/>
    </location>
</feature>
<feature type="region of interest" description="Disordered" evidence="1">
    <location>
        <begin position="1411"/>
        <end position="1497"/>
    </location>
</feature>